<protein>
    <submittedName>
        <fullName evidence="2">G-protein gamma subunit</fullName>
    </submittedName>
</protein>
<dbReference type="AlphaFoldDB" id="A0A8H6VXE9"/>
<organism evidence="2 3">
    <name type="scientific">Mycena indigotica</name>
    <dbReference type="NCBI Taxonomy" id="2126181"/>
    <lineage>
        <taxon>Eukaryota</taxon>
        <taxon>Fungi</taxon>
        <taxon>Dikarya</taxon>
        <taxon>Basidiomycota</taxon>
        <taxon>Agaricomycotina</taxon>
        <taxon>Agaricomycetes</taxon>
        <taxon>Agaricomycetidae</taxon>
        <taxon>Agaricales</taxon>
        <taxon>Marasmiineae</taxon>
        <taxon>Mycenaceae</taxon>
        <taxon>Mycena</taxon>
    </lineage>
</organism>
<keyword evidence="3" id="KW-1185">Reference proteome</keyword>
<dbReference type="InterPro" id="IPR036284">
    <property type="entry name" value="GGL_sf"/>
</dbReference>
<gene>
    <name evidence="2" type="ORF">MIND_01082200</name>
</gene>
<dbReference type="Gene3D" id="4.10.260.10">
    <property type="entry name" value="Transducin (heterotrimeric G protein), gamma chain"/>
    <property type="match status" value="1"/>
</dbReference>
<proteinExistence type="predicted"/>
<dbReference type="GeneID" id="59349911"/>
<dbReference type="Proteomes" id="UP000636479">
    <property type="component" value="Unassembled WGS sequence"/>
</dbReference>
<sequence>MNSRPHKVRRRQPLLLNLTFCPSNPCPSSSSADLRSTTNGYGRTWLAHVSGSARPVQGLSLSNYTVSSFNIFGSLIRYCKTTKDHLVPSVWGPVGKGEDPYAPPAQGCNCVVM</sequence>
<evidence type="ECO:0000259" key="1">
    <source>
        <dbReference type="Pfam" id="PF00631"/>
    </source>
</evidence>
<comment type="caution">
    <text evidence="2">The sequence shown here is derived from an EMBL/GenBank/DDBJ whole genome shotgun (WGS) entry which is preliminary data.</text>
</comment>
<evidence type="ECO:0000313" key="2">
    <source>
        <dbReference type="EMBL" id="KAF7295426.1"/>
    </source>
</evidence>
<reference evidence="2" key="1">
    <citation type="submission" date="2020-05" db="EMBL/GenBank/DDBJ databases">
        <title>Mycena genomes resolve the evolution of fungal bioluminescence.</title>
        <authorList>
            <person name="Tsai I.J."/>
        </authorList>
    </citation>
    <scope>NUCLEOTIDE SEQUENCE</scope>
    <source>
        <strain evidence="2">171206Taipei</strain>
    </source>
</reference>
<dbReference type="GO" id="GO:0007186">
    <property type="term" value="P:G protein-coupled receptor signaling pathway"/>
    <property type="evidence" value="ECO:0007669"/>
    <property type="project" value="InterPro"/>
</dbReference>
<accession>A0A8H6VXE9</accession>
<dbReference type="OrthoDB" id="19232at2759"/>
<dbReference type="RefSeq" id="XP_037216789.1">
    <property type="nucleotide sequence ID" value="XM_037367395.1"/>
</dbReference>
<dbReference type="InterPro" id="IPR015898">
    <property type="entry name" value="G-protein_gamma-like_dom"/>
</dbReference>
<dbReference type="Pfam" id="PF00631">
    <property type="entry name" value="G-gamma"/>
    <property type="match status" value="1"/>
</dbReference>
<dbReference type="EMBL" id="JACAZF010000009">
    <property type="protein sequence ID" value="KAF7295426.1"/>
    <property type="molecule type" value="Genomic_DNA"/>
</dbReference>
<feature type="domain" description="G protein gamma" evidence="1">
    <location>
        <begin position="73"/>
        <end position="113"/>
    </location>
</feature>
<name>A0A8H6VXE9_9AGAR</name>
<evidence type="ECO:0000313" key="3">
    <source>
        <dbReference type="Proteomes" id="UP000636479"/>
    </source>
</evidence>